<evidence type="ECO:0000259" key="11">
    <source>
        <dbReference type="Pfam" id="PF00135"/>
    </source>
</evidence>
<evidence type="ECO:0000256" key="3">
    <source>
        <dbReference type="ARBA" id="ARBA00010092"/>
    </source>
</evidence>
<dbReference type="AlphaFoldDB" id="G8A515"/>
<evidence type="ECO:0000313" key="13">
    <source>
        <dbReference type="EMBL" id="ADX07289.1"/>
    </source>
</evidence>
<evidence type="ECO:0000259" key="12">
    <source>
        <dbReference type="Pfam" id="PF22244"/>
    </source>
</evidence>
<comment type="catalytic activity">
    <reaction evidence="9">
        <text>a 4-O-methyl-alpha-D-glucuronosyl ester derivative + H2O = 4-O-methyl-alpha-D-glucuronate derivative + an alcohol + H(+)</text>
        <dbReference type="Rhea" id="RHEA:67452"/>
        <dbReference type="ChEBI" id="CHEBI:15377"/>
        <dbReference type="ChEBI" id="CHEBI:15378"/>
        <dbReference type="ChEBI" id="CHEBI:30879"/>
        <dbReference type="ChEBI" id="CHEBI:171667"/>
        <dbReference type="ChEBI" id="CHEBI:171668"/>
        <dbReference type="EC" id="3.1.1.117"/>
    </reaction>
    <physiologicalReaction direction="left-to-right" evidence="9">
        <dbReference type="Rhea" id="RHEA:67453"/>
    </physiologicalReaction>
</comment>
<organism evidence="13">
    <name type="scientific">Flammulina velutipes</name>
    <name type="common">Agaricus velutipes</name>
    <dbReference type="NCBI Taxonomy" id="38945"/>
    <lineage>
        <taxon>Eukaryota</taxon>
        <taxon>Fungi</taxon>
        <taxon>Dikarya</taxon>
        <taxon>Basidiomycota</taxon>
        <taxon>Agaricomycotina</taxon>
        <taxon>Agaricomycetes</taxon>
        <taxon>Agaricomycetidae</taxon>
        <taxon>Agaricales</taxon>
        <taxon>Marasmiineae</taxon>
        <taxon>Physalacriaceae</taxon>
        <taxon>Flammulina</taxon>
    </lineage>
</organism>
<keyword evidence="4" id="KW-0719">Serine esterase</keyword>
<comment type="similarity">
    <text evidence="3">Belongs to the carbohydrate esterase 15 (CE15) family.</text>
</comment>
<dbReference type="Pfam" id="PF22244">
    <property type="entry name" value="GCE_fung"/>
    <property type="match status" value="1"/>
</dbReference>
<evidence type="ECO:0000256" key="7">
    <source>
        <dbReference type="ARBA" id="ARBA00022801"/>
    </source>
</evidence>
<dbReference type="InterPro" id="IPR029058">
    <property type="entry name" value="AB_hydrolase_fold"/>
</dbReference>
<comment type="subcellular location">
    <subcellularLocation>
        <location evidence="1">Secreted</location>
    </subcellularLocation>
</comment>
<feature type="domain" description="Carboxylesterase type B" evidence="11">
    <location>
        <begin position="14"/>
        <end position="407"/>
    </location>
</feature>
<dbReference type="SMR" id="G8A515"/>
<dbReference type="GO" id="GO:0005576">
    <property type="term" value="C:extracellular region"/>
    <property type="evidence" value="ECO:0007669"/>
    <property type="project" value="UniProtKB-SubCell"/>
</dbReference>
<dbReference type="Gene3D" id="3.40.50.1820">
    <property type="entry name" value="alpha/beta hydrolase"/>
    <property type="match status" value="2"/>
</dbReference>
<dbReference type="InterPro" id="IPR019819">
    <property type="entry name" value="Carboxylesterase_B_CS"/>
</dbReference>
<sequence>MTRAPLPHLSHHGPTSEDCLTINVVKPANVEEGAQLPVVAVSSFEVGGTSEYNGTSIVSRSLELQEPVIYVSFNYRLNGFGFLASKEVKEAGVGNLGLQDQRLALKWIQKYVGAFGGDPTKVTIWGESAGAEAVVYHMVSNDGNTEGLYRAAFAQSGSVGSYGGLENGQDAYDGIVNKTGCSNASDTLACLRTADFDTLKAAIDEAEFVWTPRFDGALFSDLPQNLILQGKVADVPLITGNCGDEGTLYSISYNISTDAEFKTFLQTRWLPTASDAEIDRLLALYPSDPSQGSPFDTGSDNAITPQYKRSAALLGDLLFQTSRRYLINELSGKQDIYTYIHNRQRRLPVLGSFHASDLVNVYGGGDMSDYLIRFVATLDPNGNTGISWPKWTSEAPNMLAFSDDEAVPLSLTEDTYRKEAMAASGMIQSCYIYVWQRQIKTLLEAYVYGRYPDRASEKVTATRTLNTVSITVTAKGKTGRFSATLALPSRASKNKPVPAVIVIGFADSTFLNNGIAQATFDANSVAADSTSKTGAFHNIYSEDIGSLLAWGWGSHRVLDALELVAPEIDSTRVGVMGCSRYGKGALAAGIFDDRLVETKGLAPWSRLFHGGQKRACKTTYRMRIVFPWMPISLPLLLLRALPFGIKMNPEGVAGVTFPATQMVYKFLGAEENVGVALRNSGHCDPSGTNNVLDFVKSVLLGSQRTRNYTTISPYQAHPEAYPWAI</sequence>
<dbReference type="PANTHER" id="PTHR11559">
    <property type="entry name" value="CARBOXYLESTERASE"/>
    <property type="match status" value="1"/>
</dbReference>
<keyword evidence="6" id="KW-0732">Signal</keyword>
<dbReference type="GO" id="GO:0052689">
    <property type="term" value="F:carboxylic ester hydrolase activity"/>
    <property type="evidence" value="ECO:0007669"/>
    <property type="project" value="UniProtKB-KW"/>
</dbReference>
<accession>G8A515</accession>
<dbReference type="EC" id="3.1.1.117" evidence="10"/>
<dbReference type="GO" id="GO:0046274">
    <property type="term" value="P:lignin catabolic process"/>
    <property type="evidence" value="ECO:0007669"/>
    <property type="project" value="UniProtKB-KW"/>
</dbReference>
<dbReference type="SUPFAM" id="SSF53474">
    <property type="entry name" value="alpha/beta-Hydrolases"/>
    <property type="match status" value="2"/>
</dbReference>
<dbReference type="InterPro" id="IPR054579">
    <property type="entry name" value="GCE-like_dom"/>
</dbReference>
<evidence type="ECO:0000256" key="10">
    <source>
        <dbReference type="ARBA" id="ARBA00026105"/>
    </source>
</evidence>
<keyword evidence="8" id="KW-0439">Lignin degradation</keyword>
<evidence type="ECO:0000256" key="8">
    <source>
        <dbReference type="ARBA" id="ARBA00023185"/>
    </source>
</evidence>
<dbReference type="InterPro" id="IPR019826">
    <property type="entry name" value="Carboxylesterase_B_AS"/>
</dbReference>
<feature type="domain" description="4-O-methyl-glucuronoyl methylesterase-like" evidence="12">
    <location>
        <begin position="470"/>
        <end position="596"/>
    </location>
</feature>
<dbReference type="PROSITE" id="PS00122">
    <property type="entry name" value="CARBOXYLESTERASE_B_1"/>
    <property type="match status" value="1"/>
</dbReference>
<evidence type="ECO:0000256" key="6">
    <source>
        <dbReference type="ARBA" id="ARBA00022729"/>
    </source>
</evidence>
<dbReference type="PROSITE" id="PS00941">
    <property type="entry name" value="CARBOXYLESTERASE_B_2"/>
    <property type="match status" value="1"/>
</dbReference>
<dbReference type="InterPro" id="IPR002018">
    <property type="entry name" value="CarbesteraseB"/>
</dbReference>
<evidence type="ECO:0000256" key="4">
    <source>
        <dbReference type="ARBA" id="ARBA00022487"/>
    </source>
</evidence>
<comment type="similarity">
    <text evidence="2">Belongs to the type-B carboxylesterase/lipase family.</text>
</comment>
<evidence type="ECO:0000256" key="2">
    <source>
        <dbReference type="ARBA" id="ARBA00005964"/>
    </source>
</evidence>
<keyword evidence="7" id="KW-0378">Hydrolase</keyword>
<keyword evidence="5" id="KW-0964">Secreted</keyword>
<evidence type="ECO:0000256" key="9">
    <source>
        <dbReference type="ARBA" id="ARBA00024511"/>
    </source>
</evidence>
<proteinExistence type="evidence at transcript level"/>
<protein>
    <recommendedName>
        <fullName evidence="10">(4-O-methyl)-D-glucuronate--lignin esterase</fullName>
        <ecNumber evidence="10">3.1.1.117</ecNumber>
    </recommendedName>
</protein>
<evidence type="ECO:0000256" key="5">
    <source>
        <dbReference type="ARBA" id="ARBA00022525"/>
    </source>
</evidence>
<reference evidence="13" key="1">
    <citation type="submission" date="2009-11" db="EMBL/GenBank/DDBJ databases">
        <title>Useful genes from Flammulina velutipes.</title>
        <authorList>
            <person name="Yoon H."/>
            <person name="Kim J.-G."/>
            <person name="Lee B.-M."/>
            <person name="Kong W.-S."/>
            <person name="Lee C.-S."/>
            <person name="Choi J.-W."/>
        </authorList>
    </citation>
    <scope>NUCLEOTIDE SEQUENCE</scope>
    <source>
        <strain evidence="13">KACC 42777</strain>
    </source>
</reference>
<name>G8A515_FLAVE</name>
<dbReference type="Pfam" id="PF00135">
    <property type="entry name" value="COesterase"/>
    <property type="match status" value="1"/>
</dbReference>
<evidence type="ECO:0000256" key="1">
    <source>
        <dbReference type="ARBA" id="ARBA00004613"/>
    </source>
</evidence>
<dbReference type="InterPro" id="IPR050309">
    <property type="entry name" value="Type-B_Carboxylest/Lipase"/>
</dbReference>
<dbReference type="EMBL" id="GU169854">
    <property type="protein sequence ID" value="ADX07289.1"/>
    <property type="molecule type" value="mRNA"/>
</dbReference>